<name>A0A2A4GBK6_9FLAO</name>
<accession>A0A2A4GBK6</accession>
<evidence type="ECO:0000259" key="2">
    <source>
        <dbReference type="Pfam" id="PF14534"/>
    </source>
</evidence>
<proteinExistence type="predicted"/>
<dbReference type="InterPro" id="IPR032710">
    <property type="entry name" value="NTF2-like_dom_sf"/>
</dbReference>
<dbReference type="EMBL" id="NBWU01000001">
    <property type="protein sequence ID" value="PCE66339.1"/>
    <property type="molecule type" value="Genomic_DNA"/>
</dbReference>
<organism evidence="3 4">
    <name type="scientific">Sediminicola luteus</name>
    <dbReference type="NCBI Taxonomy" id="319238"/>
    <lineage>
        <taxon>Bacteria</taxon>
        <taxon>Pseudomonadati</taxon>
        <taxon>Bacteroidota</taxon>
        <taxon>Flavobacteriia</taxon>
        <taxon>Flavobacteriales</taxon>
        <taxon>Flavobacteriaceae</taxon>
        <taxon>Sediminicola</taxon>
    </lineage>
</organism>
<comment type="caution">
    <text evidence="3">The sequence shown here is derived from an EMBL/GenBank/DDBJ whole genome shotgun (WGS) entry which is preliminary data.</text>
</comment>
<feature type="domain" description="DUF4440" evidence="2">
    <location>
        <begin position="35"/>
        <end position="144"/>
    </location>
</feature>
<dbReference type="Proteomes" id="UP000219559">
    <property type="component" value="Unassembled WGS sequence"/>
</dbReference>
<protein>
    <recommendedName>
        <fullName evidence="2">DUF4440 domain-containing protein</fullName>
    </recommendedName>
</protein>
<dbReference type="Pfam" id="PF14534">
    <property type="entry name" value="DUF4440"/>
    <property type="match status" value="1"/>
</dbReference>
<dbReference type="Gene3D" id="3.10.450.50">
    <property type="match status" value="1"/>
</dbReference>
<feature type="chain" id="PRO_5012404383" description="DUF4440 domain-containing protein" evidence="1">
    <location>
        <begin position="23"/>
        <end position="154"/>
    </location>
</feature>
<keyword evidence="1" id="KW-0732">Signal</keyword>
<sequence>MKKSMIRLVLALCLLSLPKLYAQDFHGNQKDIDLILKSKADFSKNFVNGDYDLVASRYTTDAKLFPNKMEIVQGADQIATFWKLPETITYLSHKITPSEIKIVDDHAYAYGHYAGTWQNEAGTESKVHGKYVNVWRKEAGQWKVYLEIWNSIEK</sequence>
<keyword evidence="4" id="KW-1185">Reference proteome</keyword>
<dbReference type="AlphaFoldDB" id="A0A2A4GBK6"/>
<gene>
    <name evidence="3" type="ORF">B7P33_03305</name>
</gene>
<evidence type="ECO:0000313" key="3">
    <source>
        <dbReference type="EMBL" id="PCE66339.1"/>
    </source>
</evidence>
<feature type="signal peptide" evidence="1">
    <location>
        <begin position="1"/>
        <end position="22"/>
    </location>
</feature>
<dbReference type="SUPFAM" id="SSF54427">
    <property type="entry name" value="NTF2-like"/>
    <property type="match status" value="1"/>
</dbReference>
<reference evidence="3 4" key="1">
    <citation type="submission" date="2017-04" db="EMBL/GenBank/DDBJ databases">
        <title>A new member of the family Flavobacteriaceae isolated from ascidians.</title>
        <authorList>
            <person name="Chen L."/>
        </authorList>
    </citation>
    <scope>NUCLEOTIDE SEQUENCE [LARGE SCALE GENOMIC DNA]</scope>
    <source>
        <strain evidence="3 4">HQA918</strain>
    </source>
</reference>
<evidence type="ECO:0000256" key="1">
    <source>
        <dbReference type="SAM" id="SignalP"/>
    </source>
</evidence>
<dbReference type="InterPro" id="IPR027843">
    <property type="entry name" value="DUF4440"/>
</dbReference>
<dbReference type="OrthoDB" id="9814425at2"/>
<evidence type="ECO:0000313" key="4">
    <source>
        <dbReference type="Proteomes" id="UP000219559"/>
    </source>
</evidence>
<dbReference type="RefSeq" id="WP_097441860.1">
    <property type="nucleotide sequence ID" value="NZ_NBWU01000001.1"/>
</dbReference>